<evidence type="ECO:0000313" key="3">
    <source>
        <dbReference type="Proteomes" id="UP000215771"/>
    </source>
</evidence>
<protein>
    <recommendedName>
        <fullName evidence="4">HNH nuclease domain-containing protein</fullName>
    </recommendedName>
</protein>
<dbReference type="Proteomes" id="UP000215771">
    <property type="component" value="Unassembled WGS sequence"/>
</dbReference>
<evidence type="ECO:0000256" key="1">
    <source>
        <dbReference type="SAM" id="MobiDB-lite"/>
    </source>
</evidence>
<dbReference type="RefSeq" id="WP_095275306.1">
    <property type="nucleotide sequence ID" value="NZ_CP047655.1"/>
</dbReference>
<dbReference type="CDD" id="cd00085">
    <property type="entry name" value="HNHc"/>
    <property type="match status" value="1"/>
</dbReference>
<feature type="region of interest" description="Disordered" evidence="1">
    <location>
        <begin position="302"/>
        <end position="359"/>
    </location>
</feature>
<name>A0A269PGU0_9CORY</name>
<sequence length="359" mass="39276">MHALAQLARFDRSGFDFVAAAAGKSAREVRDEGVQYDRAKQLVAAARTLCGRTSHSRYQQRAHDGAREHGHRIETLAYIARTANGIKDATKRWRYIDTLCNTPGDLSLIRKRATELKEELQPRAPRTACARVTHHGDGQATLRVTGPALDVQAAYDAAKNDVAAWLDQDCPRADYLLKLSVNLDLGDYVRIVSGAGDDVQVRFANGVVMSGEEFVRQRLSQFGHIILVGAMDGPVNAYDMRLATPKHREMMLADSATCTWKDCDVPASRCDAHHMTEHQHGGETAVHNLGWLCRYHNYQAGRASRGRTERRGGRIVYVSPSGSVTPTGADHVARAPHRTVTDGPQTGRAGPSPHPSSGG</sequence>
<gene>
    <name evidence="2" type="ORF">CIG21_01345</name>
</gene>
<accession>A0A269PGU0</accession>
<evidence type="ECO:0008006" key="4">
    <source>
        <dbReference type="Google" id="ProtNLM"/>
    </source>
</evidence>
<reference evidence="2 3" key="1">
    <citation type="submission" date="2017-08" db="EMBL/GenBank/DDBJ databases">
        <authorList>
            <person name="de Groot N.N."/>
        </authorList>
    </citation>
    <scope>NUCLEOTIDE SEQUENCE [LARGE SCALE GENOMIC DNA]</scope>
    <source>
        <strain evidence="2 3">NBT06-6</strain>
    </source>
</reference>
<organism evidence="2 3">
    <name type="scientific">Corynebacterium hadale</name>
    <dbReference type="NCBI Taxonomy" id="2026255"/>
    <lineage>
        <taxon>Bacteria</taxon>
        <taxon>Bacillati</taxon>
        <taxon>Actinomycetota</taxon>
        <taxon>Actinomycetes</taxon>
        <taxon>Mycobacteriales</taxon>
        <taxon>Corynebacteriaceae</taxon>
        <taxon>Corynebacterium</taxon>
    </lineage>
</organism>
<proteinExistence type="predicted"/>
<dbReference type="AlphaFoldDB" id="A0A269PGU0"/>
<comment type="caution">
    <text evidence="2">The sequence shown here is derived from an EMBL/GenBank/DDBJ whole genome shotgun (WGS) entry which is preliminary data.</text>
</comment>
<dbReference type="InterPro" id="IPR003615">
    <property type="entry name" value="HNH_nuc"/>
</dbReference>
<dbReference type="EMBL" id="NQMQ01000001">
    <property type="protein sequence ID" value="PAJ71393.1"/>
    <property type="molecule type" value="Genomic_DNA"/>
</dbReference>
<evidence type="ECO:0000313" key="2">
    <source>
        <dbReference type="EMBL" id="PAJ71393.1"/>
    </source>
</evidence>